<dbReference type="InterPro" id="IPR016024">
    <property type="entry name" value="ARM-type_fold"/>
</dbReference>
<dbReference type="Gene3D" id="1.10.760.10">
    <property type="entry name" value="Cytochrome c-like domain"/>
    <property type="match status" value="1"/>
</dbReference>
<keyword evidence="1 4" id="KW-0349">Heme</keyword>
<reference evidence="7 8" key="1">
    <citation type="submission" date="2019-02" db="EMBL/GenBank/DDBJ databases">
        <title>Deep-cultivation of Planctomycetes and their phenomic and genomic characterization uncovers novel biology.</title>
        <authorList>
            <person name="Wiegand S."/>
            <person name="Jogler M."/>
            <person name="Boedeker C."/>
            <person name="Pinto D."/>
            <person name="Vollmers J."/>
            <person name="Rivas-Marin E."/>
            <person name="Kohn T."/>
            <person name="Peeters S.H."/>
            <person name="Heuer A."/>
            <person name="Rast P."/>
            <person name="Oberbeckmann S."/>
            <person name="Bunk B."/>
            <person name="Jeske O."/>
            <person name="Meyerdierks A."/>
            <person name="Storesund J.E."/>
            <person name="Kallscheuer N."/>
            <person name="Luecker S."/>
            <person name="Lage O.M."/>
            <person name="Pohl T."/>
            <person name="Merkel B.J."/>
            <person name="Hornburger P."/>
            <person name="Mueller R.-W."/>
            <person name="Bruemmer F."/>
            <person name="Labrenz M."/>
            <person name="Spormann A.M."/>
            <person name="Op den Camp H."/>
            <person name="Overmann J."/>
            <person name="Amann R."/>
            <person name="Jetten M.S.M."/>
            <person name="Mascher T."/>
            <person name="Medema M.H."/>
            <person name="Devos D.P."/>
            <person name="Kaster A.-K."/>
            <person name="Ovreas L."/>
            <person name="Rohde M."/>
            <person name="Galperin M.Y."/>
            <person name="Jogler C."/>
        </authorList>
    </citation>
    <scope>NUCLEOTIDE SEQUENCE [LARGE SCALE GENOMIC DNA]</scope>
    <source>
        <strain evidence="7 8">Pan44</strain>
    </source>
</reference>
<dbReference type="SMART" id="SM00567">
    <property type="entry name" value="EZ_HEAT"/>
    <property type="match status" value="2"/>
</dbReference>
<feature type="domain" description="Cytochrome c" evidence="6">
    <location>
        <begin position="968"/>
        <end position="1100"/>
    </location>
</feature>
<evidence type="ECO:0000256" key="5">
    <source>
        <dbReference type="SAM" id="MobiDB-lite"/>
    </source>
</evidence>
<dbReference type="SUPFAM" id="SSF46626">
    <property type="entry name" value="Cytochrome c"/>
    <property type="match status" value="1"/>
</dbReference>
<dbReference type="Gene3D" id="1.25.10.10">
    <property type="entry name" value="Leucine-rich Repeat Variant"/>
    <property type="match status" value="1"/>
</dbReference>
<dbReference type="PROSITE" id="PS51007">
    <property type="entry name" value="CYTC"/>
    <property type="match status" value="1"/>
</dbReference>
<dbReference type="PANTHER" id="PTHR33546">
    <property type="entry name" value="LARGE, MULTIFUNCTIONAL SECRETED PROTEIN-RELATED"/>
    <property type="match status" value="1"/>
</dbReference>
<evidence type="ECO:0000313" key="8">
    <source>
        <dbReference type="Proteomes" id="UP000315700"/>
    </source>
</evidence>
<sequence>MKLRTNHRARPLSPGPRTGSNLRRRILASLLAISLAPNAARADDSLGVRVPEGFKVSLYADNELASDIFSMTIDSLGRVVVSGPGYVRILIDKDGDGRADSFEQLADGPASGAQGMVFHGRDLICTGDQGLLRFRDANGDDRADGPPELFLKVRAGGEHDAHAIRRGPDGWWYLISGNTAQIDESYVALASSPVRHPRHGTVMRFKPDLTAGEVFAHGYRNAYDFDFNADGDLLTFDSDGEREISLPAYQPTRVFHAAPGSHAGWLSDHWKRPGDFFDMPPVLAEFGRGSPTGVVCYQHTQFPAPYRGALFVLDWTFGRIFALPAARQGSAPGTTEPIAFLTTVGEHGFAPTDAEVGPDGALYVSVGGRGTRGGVYRIESTARTAAPLPVDRVLACVDSPQPLAAWSRAKWEPTADLVGAGAFQKLAADERETVARRVRAIEILTERFKGLDPQMAGRLAVSPQPAIRARLAWSLGRTRPDDPSVPLLQTLLRDRDAFVQRAALEAALCSDNATLDELAVAVGQTLASPDRYVRMAAVRVMARMSRNGYAKASTAALERGAATGIGVAMAYSQRHPGYQKYPVDIARRILESNATAALKLEAARLMQIGLGDVGARGEELPEAFEGYTSRVDLSPSVEELAVATRAVSGVFPSGDLLLDQELGRVIAMLQPNDHELLTKVVKRINAESNPVEDIHWLLVAARINAPRDAESRTALATALLQLEAKIAARSLLIDTHWDEQVAEIYTALVERDEELPVAILKNPTFGRPAHIQYVAALPLDHLHEAIAAFVKKINSDVDYAWNGDVVFLLSRSEDAEVQKLVRSKFEDQSLRGAVLLSIADQGVESDRPYFVAALENTAEEILDVSLDCLAALPPNQEADEQIALVKVLRRLGDGRQERKLRSKIMGRLAANLGVEFEASEDGQGPKPAQQWASYVEEKFPAQFALHSGQSAEGASLHETLGQVEWPNGDPGRGRKLFESRQCIQCHSGRGAVGPDLSGVANRFSHEDLFTAIVNPSRDVSPRYQTTAISTVDGRSFTGLIIYESVDYLVLRNASNQTSRIEKKNIEEQQTLSKSLMPEGLLKDLGPADYADLYAFLRAMGTVQTAESGSDATR</sequence>
<feature type="compositionally biased region" description="Basic residues" evidence="5">
    <location>
        <begin position="1"/>
        <end position="10"/>
    </location>
</feature>
<proteinExistence type="predicted"/>
<evidence type="ECO:0000259" key="6">
    <source>
        <dbReference type="PROSITE" id="PS51007"/>
    </source>
</evidence>
<feature type="region of interest" description="Disordered" evidence="5">
    <location>
        <begin position="1"/>
        <end position="20"/>
    </location>
</feature>
<dbReference type="AlphaFoldDB" id="A0A517SL23"/>
<dbReference type="InterPro" id="IPR004155">
    <property type="entry name" value="PBS_lyase_HEAT"/>
</dbReference>
<protein>
    <recommendedName>
        <fullName evidence="6">Cytochrome c domain-containing protein</fullName>
    </recommendedName>
</protein>
<dbReference type="InParanoid" id="A0A517SL23"/>
<dbReference type="Pfam" id="PF13646">
    <property type="entry name" value="HEAT_2"/>
    <property type="match status" value="1"/>
</dbReference>
<dbReference type="InterPro" id="IPR011989">
    <property type="entry name" value="ARM-like"/>
</dbReference>
<dbReference type="EMBL" id="CP036271">
    <property type="protein sequence ID" value="QDT56817.1"/>
    <property type="molecule type" value="Genomic_DNA"/>
</dbReference>
<evidence type="ECO:0000256" key="1">
    <source>
        <dbReference type="ARBA" id="ARBA00022617"/>
    </source>
</evidence>
<dbReference type="SUPFAM" id="SSF48371">
    <property type="entry name" value="ARM repeat"/>
    <property type="match status" value="1"/>
</dbReference>
<accession>A0A517SL23</accession>
<dbReference type="InterPro" id="IPR013427">
    <property type="entry name" value="Haem-bd_dom_put"/>
</dbReference>
<dbReference type="GO" id="GO:0009055">
    <property type="term" value="F:electron transfer activity"/>
    <property type="evidence" value="ECO:0007669"/>
    <property type="project" value="InterPro"/>
</dbReference>
<dbReference type="RefSeq" id="WP_145034236.1">
    <property type="nucleotide sequence ID" value="NZ_CP036271.1"/>
</dbReference>
<dbReference type="InterPro" id="IPR009056">
    <property type="entry name" value="Cyt_c-like_dom"/>
</dbReference>
<evidence type="ECO:0000256" key="3">
    <source>
        <dbReference type="ARBA" id="ARBA00023004"/>
    </source>
</evidence>
<dbReference type="KEGG" id="ccos:Pan44_48770"/>
<evidence type="ECO:0000256" key="4">
    <source>
        <dbReference type="PROSITE-ProRule" id="PRU00433"/>
    </source>
</evidence>
<dbReference type="GO" id="GO:0020037">
    <property type="term" value="F:heme binding"/>
    <property type="evidence" value="ECO:0007669"/>
    <property type="project" value="InterPro"/>
</dbReference>
<evidence type="ECO:0000313" key="7">
    <source>
        <dbReference type="EMBL" id="QDT56817.1"/>
    </source>
</evidence>
<dbReference type="Pfam" id="PF23500">
    <property type="entry name" value="DUF7133"/>
    <property type="match status" value="1"/>
</dbReference>
<dbReference type="SUPFAM" id="SSF50952">
    <property type="entry name" value="Soluble quinoprotein glucose dehydrogenase"/>
    <property type="match status" value="1"/>
</dbReference>
<dbReference type="PANTHER" id="PTHR33546:SF1">
    <property type="entry name" value="LARGE, MULTIFUNCTIONAL SECRETED PROTEIN"/>
    <property type="match status" value="1"/>
</dbReference>
<evidence type="ECO:0000256" key="2">
    <source>
        <dbReference type="ARBA" id="ARBA00022723"/>
    </source>
</evidence>
<name>A0A517SL23_9PLAN</name>
<dbReference type="InterPro" id="IPR036909">
    <property type="entry name" value="Cyt_c-like_dom_sf"/>
</dbReference>
<dbReference type="Gene3D" id="2.120.10.30">
    <property type="entry name" value="TolB, C-terminal domain"/>
    <property type="match status" value="1"/>
</dbReference>
<dbReference type="GO" id="GO:0046872">
    <property type="term" value="F:metal ion binding"/>
    <property type="evidence" value="ECO:0007669"/>
    <property type="project" value="UniProtKB-KW"/>
</dbReference>
<dbReference type="InterPro" id="IPR011042">
    <property type="entry name" value="6-blade_b-propeller_TolB-like"/>
</dbReference>
<organism evidence="7 8">
    <name type="scientific">Caulifigura coniformis</name>
    <dbReference type="NCBI Taxonomy" id="2527983"/>
    <lineage>
        <taxon>Bacteria</taxon>
        <taxon>Pseudomonadati</taxon>
        <taxon>Planctomycetota</taxon>
        <taxon>Planctomycetia</taxon>
        <taxon>Planctomycetales</taxon>
        <taxon>Planctomycetaceae</taxon>
        <taxon>Caulifigura</taxon>
    </lineage>
</organism>
<keyword evidence="2 4" id="KW-0479">Metal-binding</keyword>
<dbReference type="Proteomes" id="UP000315700">
    <property type="component" value="Chromosome"/>
</dbReference>
<dbReference type="InterPro" id="IPR011041">
    <property type="entry name" value="Quinoprot_gluc/sorb_DH_b-prop"/>
</dbReference>
<keyword evidence="3 4" id="KW-0408">Iron</keyword>
<dbReference type="InterPro" id="IPR055557">
    <property type="entry name" value="DUF7133"/>
</dbReference>
<keyword evidence="8" id="KW-1185">Reference proteome</keyword>
<dbReference type="NCBIfam" id="TIGR02603">
    <property type="entry name" value="CxxCH_TIGR02603"/>
    <property type="match status" value="1"/>
</dbReference>
<dbReference type="OrthoDB" id="223239at2"/>
<gene>
    <name evidence="7" type="ORF">Pan44_48770</name>
</gene>